<evidence type="ECO:0000313" key="3">
    <source>
        <dbReference type="Proteomes" id="UP000799429"/>
    </source>
</evidence>
<dbReference type="OrthoDB" id="3913421at2759"/>
<organism evidence="2 3">
    <name type="scientific">Patellaria atrata CBS 101060</name>
    <dbReference type="NCBI Taxonomy" id="1346257"/>
    <lineage>
        <taxon>Eukaryota</taxon>
        <taxon>Fungi</taxon>
        <taxon>Dikarya</taxon>
        <taxon>Ascomycota</taxon>
        <taxon>Pezizomycotina</taxon>
        <taxon>Dothideomycetes</taxon>
        <taxon>Dothideomycetes incertae sedis</taxon>
        <taxon>Patellariales</taxon>
        <taxon>Patellariaceae</taxon>
        <taxon>Patellaria</taxon>
    </lineage>
</organism>
<dbReference type="Proteomes" id="UP000799429">
    <property type="component" value="Unassembled WGS sequence"/>
</dbReference>
<protein>
    <recommendedName>
        <fullName evidence="1">2EXR domain-containing protein</fullName>
    </recommendedName>
</protein>
<sequence>MVKPLREYFNDNLAQRLGEKKASQLHKWTDRFRILNLPRELRDKIYAYTLPTGSLVIDEFSYEAYETRFRRKESFHTFCEGKSKCMANPKATYFATFSNDTSRNMGMDMHILNICRQIRTEALETVYKQPVNIVGSYKAALAWFHDHLDHLPLMQTLTLHFRVEYNDSGSDPWASPVAPILLDD</sequence>
<comment type="caution">
    <text evidence="2">The sequence shown here is derived from an EMBL/GenBank/DDBJ whole genome shotgun (WGS) entry which is preliminary data.</text>
</comment>
<dbReference type="PANTHER" id="PTHR38790">
    <property type="entry name" value="2EXR DOMAIN-CONTAINING PROTEIN-RELATED"/>
    <property type="match status" value="1"/>
</dbReference>
<dbReference type="InterPro" id="IPR045518">
    <property type="entry name" value="2EXR"/>
</dbReference>
<dbReference type="Pfam" id="PF20150">
    <property type="entry name" value="2EXR"/>
    <property type="match status" value="1"/>
</dbReference>
<keyword evidence="3" id="KW-1185">Reference proteome</keyword>
<gene>
    <name evidence="2" type="ORF">M501DRAFT_196805</name>
</gene>
<proteinExistence type="predicted"/>
<dbReference type="AlphaFoldDB" id="A0A9P4S8L3"/>
<name>A0A9P4S8L3_9PEZI</name>
<reference evidence="2" key="1">
    <citation type="journal article" date="2020" name="Stud. Mycol.">
        <title>101 Dothideomycetes genomes: a test case for predicting lifestyles and emergence of pathogens.</title>
        <authorList>
            <person name="Haridas S."/>
            <person name="Albert R."/>
            <person name="Binder M."/>
            <person name="Bloem J."/>
            <person name="Labutti K."/>
            <person name="Salamov A."/>
            <person name="Andreopoulos B."/>
            <person name="Baker S."/>
            <person name="Barry K."/>
            <person name="Bills G."/>
            <person name="Bluhm B."/>
            <person name="Cannon C."/>
            <person name="Castanera R."/>
            <person name="Culley D."/>
            <person name="Daum C."/>
            <person name="Ezra D."/>
            <person name="Gonzalez J."/>
            <person name="Henrissat B."/>
            <person name="Kuo A."/>
            <person name="Liang C."/>
            <person name="Lipzen A."/>
            <person name="Lutzoni F."/>
            <person name="Magnuson J."/>
            <person name="Mondo S."/>
            <person name="Nolan M."/>
            <person name="Ohm R."/>
            <person name="Pangilinan J."/>
            <person name="Park H.-J."/>
            <person name="Ramirez L."/>
            <person name="Alfaro M."/>
            <person name="Sun H."/>
            <person name="Tritt A."/>
            <person name="Yoshinaga Y."/>
            <person name="Zwiers L.-H."/>
            <person name="Turgeon B."/>
            <person name="Goodwin S."/>
            <person name="Spatafora J."/>
            <person name="Crous P."/>
            <person name="Grigoriev I."/>
        </authorList>
    </citation>
    <scope>NUCLEOTIDE SEQUENCE</scope>
    <source>
        <strain evidence="2">CBS 101060</strain>
    </source>
</reference>
<evidence type="ECO:0000259" key="1">
    <source>
        <dbReference type="Pfam" id="PF20150"/>
    </source>
</evidence>
<evidence type="ECO:0000313" key="2">
    <source>
        <dbReference type="EMBL" id="KAF2837262.1"/>
    </source>
</evidence>
<dbReference type="EMBL" id="MU006100">
    <property type="protein sequence ID" value="KAF2837262.1"/>
    <property type="molecule type" value="Genomic_DNA"/>
</dbReference>
<feature type="domain" description="2EXR" evidence="1">
    <location>
        <begin position="36"/>
        <end position="151"/>
    </location>
</feature>
<accession>A0A9P4S8L3</accession>